<evidence type="ECO:0000313" key="16">
    <source>
        <dbReference type="Proteomes" id="UP000474757"/>
    </source>
</evidence>
<evidence type="ECO:0000256" key="6">
    <source>
        <dbReference type="ARBA" id="ARBA00022741"/>
    </source>
</evidence>
<comment type="function">
    <text evidence="10">Catalyzes the transfer of pyrophosphate from adenosine triphosphate (ATP) to 6-hydroxymethyl-7,8-dihydropterin, an enzymatic step in folate biosynthesis pathway.</text>
</comment>
<evidence type="ECO:0000256" key="9">
    <source>
        <dbReference type="ARBA" id="ARBA00022909"/>
    </source>
</evidence>
<evidence type="ECO:0000256" key="11">
    <source>
        <dbReference type="ARBA" id="ARBA00029766"/>
    </source>
</evidence>
<dbReference type="PROSITE" id="PS00794">
    <property type="entry name" value="HPPK"/>
    <property type="match status" value="1"/>
</dbReference>
<dbReference type="Proteomes" id="UP000474757">
    <property type="component" value="Unassembled WGS sequence"/>
</dbReference>
<dbReference type="InterPro" id="IPR035907">
    <property type="entry name" value="Hppk_sf"/>
</dbReference>
<comment type="similarity">
    <text evidence="2">Belongs to the HPPK family.</text>
</comment>
<dbReference type="EC" id="2.7.6.3" evidence="3"/>
<keyword evidence="9" id="KW-0289">Folate biosynthesis</keyword>
<protein>
    <recommendedName>
        <fullName evidence="4">2-amino-4-hydroxy-6-hydroxymethyldihydropteridine pyrophosphokinase</fullName>
        <ecNumber evidence="3">2.7.6.3</ecNumber>
    </recommendedName>
    <alternativeName>
        <fullName evidence="11">6-hydroxymethyl-7,8-dihydropterin pyrophosphokinase</fullName>
    </alternativeName>
    <alternativeName>
        <fullName evidence="12">7,8-dihydro-6-hydroxymethylpterin-pyrophosphokinase</fullName>
    </alternativeName>
</protein>
<evidence type="ECO:0000256" key="8">
    <source>
        <dbReference type="ARBA" id="ARBA00022840"/>
    </source>
</evidence>
<feature type="compositionally biased region" description="Basic and acidic residues" evidence="13">
    <location>
        <begin position="205"/>
        <end position="215"/>
    </location>
</feature>
<dbReference type="NCBIfam" id="TIGR01498">
    <property type="entry name" value="folK"/>
    <property type="match status" value="1"/>
</dbReference>
<dbReference type="GO" id="GO:0046656">
    <property type="term" value="P:folic acid biosynthetic process"/>
    <property type="evidence" value="ECO:0007669"/>
    <property type="project" value="UniProtKB-KW"/>
</dbReference>
<comment type="caution">
    <text evidence="15">The sequence shown here is derived from an EMBL/GenBank/DDBJ whole genome shotgun (WGS) entry which is preliminary data.</text>
</comment>
<dbReference type="GO" id="GO:0016301">
    <property type="term" value="F:kinase activity"/>
    <property type="evidence" value="ECO:0007669"/>
    <property type="project" value="UniProtKB-KW"/>
</dbReference>
<keyword evidence="16" id="KW-1185">Reference proteome</keyword>
<evidence type="ECO:0000256" key="10">
    <source>
        <dbReference type="ARBA" id="ARBA00029409"/>
    </source>
</evidence>
<dbReference type="GO" id="GO:0046654">
    <property type="term" value="P:tetrahydrofolate biosynthetic process"/>
    <property type="evidence" value="ECO:0007669"/>
    <property type="project" value="UniProtKB-UniPathway"/>
</dbReference>
<gene>
    <name evidence="15" type="primary">folK</name>
    <name evidence="15" type="ORF">GZA08_14210</name>
</gene>
<dbReference type="GO" id="GO:0003848">
    <property type="term" value="F:2-amino-4-hydroxy-6-hydroxymethyldihydropteridine diphosphokinase activity"/>
    <property type="evidence" value="ECO:0007669"/>
    <property type="project" value="UniProtKB-EC"/>
</dbReference>
<keyword evidence="5 15" id="KW-0808">Transferase</keyword>
<name>A0A6B2JKT6_9RHOB</name>
<comment type="pathway">
    <text evidence="1">Cofactor biosynthesis; tetrahydrofolate biosynthesis; 2-amino-4-hydroxy-6-hydroxymethyl-7,8-dihydropteridine diphosphate from 7,8-dihydroneopterin triphosphate: step 4/4.</text>
</comment>
<sequence>MPQAQRQVTGRHLVLVALGANLDGASLGGAAARDVALQGAAEAVGAAAGAPVRMSRIYRSPAFPPGSGPDYANAVLSVAWEAPPEEILAQLHEIEAAHGRERQARWAARTLDLDLIAAGPGGGEVRPDRETWAQWQGLPLERQRVEAPQELILPHPRLADRAFVLVPMAEVAPGWRHPVTGRSVEEMLAALPPGEVAALSPWQDEPARGGARTDG</sequence>
<evidence type="ECO:0000256" key="12">
    <source>
        <dbReference type="ARBA" id="ARBA00033413"/>
    </source>
</evidence>
<evidence type="ECO:0000256" key="2">
    <source>
        <dbReference type="ARBA" id="ARBA00005810"/>
    </source>
</evidence>
<dbReference type="SUPFAM" id="SSF55083">
    <property type="entry name" value="6-hydroxymethyl-7,8-dihydropterin pyrophosphokinase, HPPK"/>
    <property type="match status" value="1"/>
</dbReference>
<dbReference type="EMBL" id="JAAGAB010000003">
    <property type="protein sequence ID" value="NDV02121.1"/>
    <property type="molecule type" value="Genomic_DNA"/>
</dbReference>
<dbReference type="InterPro" id="IPR000550">
    <property type="entry name" value="Hppk"/>
</dbReference>
<evidence type="ECO:0000313" key="15">
    <source>
        <dbReference type="EMBL" id="NDV02121.1"/>
    </source>
</evidence>
<reference evidence="15 16" key="1">
    <citation type="submission" date="2020-02" db="EMBL/GenBank/DDBJ databases">
        <title>Pseudoroseicyclus tamarix, sp. nov., isolated from offshore sediment of a Tamarix chinensis forest.</title>
        <authorList>
            <person name="Gai Y."/>
        </authorList>
    </citation>
    <scope>NUCLEOTIDE SEQUENCE [LARGE SCALE GENOMIC DNA]</scope>
    <source>
        <strain evidence="15 16">CLL3-39</strain>
    </source>
</reference>
<keyword evidence="8" id="KW-0067">ATP-binding</keyword>
<organism evidence="15 16">
    <name type="scientific">Pseudoroseicyclus tamaricis</name>
    <dbReference type="NCBI Taxonomy" id="2705421"/>
    <lineage>
        <taxon>Bacteria</taxon>
        <taxon>Pseudomonadati</taxon>
        <taxon>Pseudomonadota</taxon>
        <taxon>Alphaproteobacteria</taxon>
        <taxon>Rhodobacterales</taxon>
        <taxon>Paracoccaceae</taxon>
        <taxon>Pseudoroseicyclus</taxon>
    </lineage>
</organism>
<keyword evidence="7 15" id="KW-0418">Kinase</keyword>
<dbReference type="AlphaFoldDB" id="A0A6B2JKT6"/>
<dbReference type="PANTHER" id="PTHR43071:SF1">
    <property type="entry name" value="2-AMINO-4-HYDROXY-6-HYDROXYMETHYLDIHYDROPTERIDINE PYROPHOSPHOKINASE"/>
    <property type="match status" value="1"/>
</dbReference>
<keyword evidence="6" id="KW-0547">Nucleotide-binding</keyword>
<evidence type="ECO:0000256" key="4">
    <source>
        <dbReference type="ARBA" id="ARBA00016218"/>
    </source>
</evidence>
<dbReference type="UniPathway" id="UPA00077">
    <property type="reaction ID" value="UER00155"/>
</dbReference>
<evidence type="ECO:0000256" key="1">
    <source>
        <dbReference type="ARBA" id="ARBA00005051"/>
    </source>
</evidence>
<feature type="region of interest" description="Disordered" evidence="13">
    <location>
        <begin position="195"/>
        <end position="215"/>
    </location>
</feature>
<dbReference type="CDD" id="cd00483">
    <property type="entry name" value="HPPK"/>
    <property type="match status" value="1"/>
</dbReference>
<dbReference type="Pfam" id="PF01288">
    <property type="entry name" value="HPPK"/>
    <property type="match status" value="1"/>
</dbReference>
<dbReference type="PANTHER" id="PTHR43071">
    <property type="entry name" value="2-AMINO-4-HYDROXY-6-HYDROXYMETHYLDIHYDROPTERIDINE PYROPHOSPHOKINASE"/>
    <property type="match status" value="1"/>
</dbReference>
<evidence type="ECO:0000256" key="7">
    <source>
        <dbReference type="ARBA" id="ARBA00022777"/>
    </source>
</evidence>
<dbReference type="RefSeq" id="WP_163894766.1">
    <property type="nucleotide sequence ID" value="NZ_JAAFYS010000003.1"/>
</dbReference>
<dbReference type="Gene3D" id="3.30.70.560">
    <property type="entry name" value="7,8-Dihydro-6-hydroxymethylpterin-pyrophosphokinase HPPK"/>
    <property type="match status" value="1"/>
</dbReference>
<evidence type="ECO:0000256" key="5">
    <source>
        <dbReference type="ARBA" id="ARBA00022679"/>
    </source>
</evidence>
<feature type="domain" description="7,8-dihydro-6-hydroxymethylpterin-pyrophosphokinase" evidence="14">
    <location>
        <begin position="105"/>
        <end position="116"/>
    </location>
</feature>
<dbReference type="GO" id="GO:0005524">
    <property type="term" value="F:ATP binding"/>
    <property type="evidence" value="ECO:0007669"/>
    <property type="project" value="UniProtKB-KW"/>
</dbReference>
<evidence type="ECO:0000256" key="13">
    <source>
        <dbReference type="SAM" id="MobiDB-lite"/>
    </source>
</evidence>
<evidence type="ECO:0000259" key="14">
    <source>
        <dbReference type="PROSITE" id="PS00794"/>
    </source>
</evidence>
<proteinExistence type="inferred from homology"/>
<evidence type="ECO:0000256" key="3">
    <source>
        <dbReference type="ARBA" id="ARBA00013253"/>
    </source>
</evidence>
<accession>A0A6B2JKT6</accession>